<sequence length="279" mass="29292">MSARKQLLYPSDRTPKKNATNESSELLPATPERTSSTIIDDTQDDNDHLMSPTVTTVKRPRIAPTSSSASLLQESVVVGRQSQSQGTQHSRREVAALSDPSPAPKKPRVDQVLRNVLGSSATGGTARAPALPIISSSQKELLPAVTPQTAVRTTQPTQQQQQLSPPMSLTSGSEMSLFATPVATQLFEPDEPLTATQDAFVVDGFEMPSPPPFFGPAGGSEDRGSTPEEGSAGRCQINAGVSCAVGGIHTEEGSAGRCQINAGVSCAVGGIHKSIFQLY</sequence>
<protein>
    <submittedName>
        <fullName evidence="2">Uncharacterized protein</fullName>
    </submittedName>
</protein>
<evidence type="ECO:0000313" key="2">
    <source>
        <dbReference type="EMBL" id="CUG28620.1"/>
    </source>
</evidence>
<proteinExistence type="predicted"/>
<feature type="compositionally biased region" description="Polar residues" evidence="1">
    <location>
        <begin position="64"/>
        <end position="73"/>
    </location>
</feature>
<organism evidence="2 3">
    <name type="scientific">Bodo saltans</name>
    <name type="common">Flagellated protozoan</name>
    <dbReference type="NCBI Taxonomy" id="75058"/>
    <lineage>
        <taxon>Eukaryota</taxon>
        <taxon>Discoba</taxon>
        <taxon>Euglenozoa</taxon>
        <taxon>Kinetoplastea</taxon>
        <taxon>Metakinetoplastina</taxon>
        <taxon>Eubodonida</taxon>
        <taxon>Bodonidae</taxon>
        <taxon>Bodo</taxon>
    </lineage>
</organism>
<accession>A0A0S4J051</accession>
<keyword evidence="3" id="KW-1185">Reference proteome</keyword>
<evidence type="ECO:0000256" key="1">
    <source>
        <dbReference type="SAM" id="MobiDB-lite"/>
    </source>
</evidence>
<name>A0A0S4J051_BODSA</name>
<dbReference type="Proteomes" id="UP000051952">
    <property type="component" value="Unassembled WGS sequence"/>
</dbReference>
<gene>
    <name evidence="2" type="ORF">BSAL_76960</name>
</gene>
<feature type="region of interest" description="Disordered" evidence="1">
    <location>
        <begin position="146"/>
        <end position="170"/>
    </location>
</feature>
<dbReference type="AlphaFoldDB" id="A0A0S4J051"/>
<dbReference type="VEuPathDB" id="TriTrypDB:BSAL_76960"/>
<feature type="region of interest" description="Disordered" evidence="1">
    <location>
        <begin position="1"/>
        <end position="108"/>
    </location>
</feature>
<dbReference type="EMBL" id="CYKH01000733">
    <property type="protein sequence ID" value="CUG28620.1"/>
    <property type="molecule type" value="Genomic_DNA"/>
</dbReference>
<evidence type="ECO:0000313" key="3">
    <source>
        <dbReference type="Proteomes" id="UP000051952"/>
    </source>
</evidence>
<reference evidence="3" key="1">
    <citation type="submission" date="2015-09" db="EMBL/GenBank/DDBJ databases">
        <authorList>
            <consortium name="Pathogen Informatics"/>
        </authorList>
    </citation>
    <scope>NUCLEOTIDE SEQUENCE [LARGE SCALE GENOMIC DNA]</scope>
    <source>
        <strain evidence="3">Lake Konstanz</strain>
    </source>
</reference>